<dbReference type="KEGG" id="buo:BRPE64_ACDS07520"/>
<proteinExistence type="predicted"/>
<organism evidence="1 2">
    <name type="scientific">Caballeronia insecticola</name>
    <dbReference type="NCBI Taxonomy" id="758793"/>
    <lineage>
        <taxon>Bacteria</taxon>
        <taxon>Pseudomonadati</taxon>
        <taxon>Pseudomonadota</taxon>
        <taxon>Betaproteobacteria</taxon>
        <taxon>Burkholderiales</taxon>
        <taxon>Burkholderiaceae</taxon>
        <taxon>Caballeronia</taxon>
    </lineage>
</organism>
<dbReference type="AlphaFoldDB" id="R4WUC7"/>
<gene>
    <name evidence="1" type="ORF">BRPE64_ACDS07520</name>
</gene>
<protein>
    <submittedName>
        <fullName evidence="1">Uncharacterized protein</fullName>
    </submittedName>
</protein>
<dbReference type="Proteomes" id="UP000013966">
    <property type="component" value="Chromosome 1"/>
</dbReference>
<evidence type="ECO:0000313" key="1">
    <source>
        <dbReference type="EMBL" id="BAN22506.1"/>
    </source>
</evidence>
<evidence type="ECO:0000313" key="2">
    <source>
        <dbReference type="Proteomes" id="UP000013966"/>
    </source>
</evidence>
<reference evidence="1 2" key="1">
    <citation type="journal article" date="2013" name="Genome Announc.">
        <title>Complete Genome Sequence of Burkholderia sp. Strain RPE64, Bacterial Symbiont of the Bean Bug Riptortus pedestris.</title>
        <authorList>
            <person name="Shibata T.F."/>
            <person name="Maeda T."/>
            <person name="Nikoh N."/>
            <person name="Yamaguchi K."/>
            <person name="Oshima K."/>
            <person name="Hattori M."/>
            <person name="Nishiyama T."/>
            <person name="Hasebe M."/>
            <person name="Fukatsu T."/>
            <person name="Kikuchi Y."/>
            <person name="Shigenobu S."/>
        </authorList>
    </citation>
    <scope>NUCLEOTIDE SEQUENCE [LARGE SCALE GENOMIC DNA]</scope>
</reference>
<dbReference type="PATRIC" id="fig|758793.3.peg.752"/>
<name>R4WUC7_9BURK</name>
<dbReference type="EMBL" id="AP013058">
    <property type="protein sequence ID" value="BAN22506.1"/>
    <property type="molecule type" value="Genomic_DNA"/>
</dbReference>
<keyword evidence="2" id="KW-1185">Reference proteome</keyword>
<accession>R4WUC7</accession>
<dbReference type="HOGENOM" id="CLU_2785855_0_0_4"/>
<sequence length="68" mass="7702">MKPSLRRPVRYGAPGALESALGVARVWPPDVESALSHFWREARPCGGSRCLRLRRSCTARATPPWDWR</sequence>
<reference evidence="1 2" key="2">
    <citation type="journal article" date="2018" name="Int. J. Syst. Evol. Microbiol.">
        <title>Burkholderia insecticola sp. nov., a gut symbiotic bacterium of the bean bug Riptortus pedestris.</title>
        <authorList>
            <person name="Takeshita K."/>
            <person name="Tamaki H."/>
            <person name="Ohbayashi T."/>
            <person name="Meng X.-Y."/>
            <person name="Sone T."/>
            <person name="Mitani Y."/>
            <person name="Peeters C."/>
            <person name="Kikuchi Y."/>
            <person name="Vandamme P."/>
        </authorList>
    </citation>
    <scope>NUCLEOTIDE SEQUENCE [LARGE SCALE GENOMIC DNA]</scope>
    <source>
        <strain evidence="1">RPE64</strain>
    </source>
</reference>
<dbReference type="STRING" id="758793.BRPE64_ACDS07520"/>